<dbReference type="Proteomes" id="UP000220246">
    <property type="component" value="Unassembled WGS sequence"/>
</dbReference>
<dbReference type="AlphaFoldDB" id="A0A2A7UXW3"/>
<organism evidence="1 2">
    <name type="scientific">Comamonas terrigena</name>
    <dbReference type="NCBI Taxonomy" id="32013"/>
    <lineage>
        <taxon>Bacteria</taxon>
        <taxon>Pseudomonadati</taxon>
        <taxon>Pseudomonadota</taxon>
        <taxon>Betaproteobacteria</taxon>
        <taxon>Burkholderiales</taxon>
        <taxon>Comamonadaceae</taxon>
        <taxon>Comamonas</taxon>
    </lineage>
</organism>
<protein>
    <submittedName>
        <fullName evidence="1">Terminase</fullName>
    </submittedName>
</protein>
<dbReference type="GeneID" id="80802405"/>
<dbReference type="GO" id="GO:0003677">
    <property type="term" value="F:DNA binding"/>
    <property type="evidence" value="ECO:0007669"/>
    <property type="project" value="InterPro"/>
</dbReference>
<dbReference type="RefSeq" id="WP_066533748.1">
    <property type="nucleotide sequence ID" value="NZ_PDEA01000001.1"/>
</dbReference>
<proteinExistence type="predicted"/>
<dbReference type="GO" id="GO:0004519">
    <property type="term" value="F:endonuclease activity"/>
    <property type="evidence" value="ECO:0007669"/>
    <property type="project" value="InterPro"/>
</dbReference>
<sequence>MPQTPAQRHRARILAAQQAAQAAAADPHGPMQGAEHELMLAQLHAHLRTLKAIQSVEKKIEAKRTMLADFDNYLDGVLEADAGAQDPVVTTLLVWHLDVGNWRQGLQLAGYCLRHGLQLPDQYQRNLPTLLLDDISEAAIAGKLAGTDAMVALAQVDELTKDHDTHDQARAKLHKAIGWAAMGKTATHDVDAKQLQREQVAIALPQLQRAIALHVQIGVKKDVERLERRWKELQAQTPADQAPD</sequence>
<accession>A0A2A7UXW3</accession>
<reference evidence="2" key="1">
    <citation type="submission" date="2017-09" db="EMBL/GenBank/DDBJ databases">
        <title>FDA dAtabase for Regulatory Grade micrObial Sequences (FDA-ARGOS): Supporting development and validation of Infectious Disease Dx tests.</title>
        <authorList>
            <person name="Minogue T."/>
            <person name="Wolcott M."/>
            <person name="Wasieloski L."/>
            <person name="Aguilar W."/>
            <person name="Moore D."/>
            <person name="Tallon L."/>
            <person name="Sadzewicz L."/>
            <person name="Ott S."/>
            <person name="Zhao X."/>
            <person name="Nagaraj S."/>
            <person name="Vavikolanu K."/>
            <person name="Aluvathingal J."/>
            <person name="Nadendla S."/>
            <person name="Sichtig H."/>
        </authorList>
    </citation>
    <scope>NUCLEOTIDE SEQUENCE [LARGE SCALE GENOMIC DNA]</scope>
    <source>
        <strain evidence="2">FDAARGOS_394</strain>
    </source>
</reference>
<evidence type="ECO:0000313" key="2">
    <source>
        <dbReference type="Proteomes" id="UP000220246"/>
    </source>
</evidence>
<keyword evidence="2" id="KW-1185">Reference proteome</keyword>
<gene>
    <name evidence="1" type="ORF">CRM82_17430</name>
</gene>
<evidence type="ECO:0000313" key="1">
    <source>
        <dbReference type="EMBL" id="PEH90132.1"/>
    </source>
</evidence>
<dbReference type="EMBL" id="PDEA01000001">
    <property type="protein sequence ID" value="PEH90132.1"/>
    <property type="molecule type" value="Genomic_DNA"/>
</dbReference>
<comment type="caution">
    <text evidence="1">The sequence shown here is derived from an EMBL/GenBank/DDBJ whole genome shotgun (WGS) entry which is preliminary data.</text>
</comment>
<dbReference type="Pfam" id="PF05944">
    <property type="entry name" value="Phage_term_smal"/>
    <property type="match status" value="1"/>
</dbReference>
<dbReference type="InterPro" id="IPR010270">
    <property type="entry name" value="Phage_P2_GpM"/>
</dbReference>
<name>A0A2A7UXW3_COMTR</name>
<dbReference type="STRING" id="1219032.GCA_001515545_00842"/>
<dbReference type="OrthoDB" id="8562788at2"/>